<reference evidence="6 7" key="1">
    <citation type="submission" date="2017-05" db="EMBL/GenBank/DDBJ databases">
        <title>Draft genome sequence of Elsinoe australis.</title>
        <authorList>
            <person name="Cheng Q."/>
        </authorList>
    </citation>
    <scope>NUCLEOTIDE SEQUENCE [LARGE SCALE GENOMIC DNA]</scope>
    <source>
        <strain evidence="6 7">NL1</strain>
    </source>
</reference>
<dbReference type="EMBL" id="NHZQ01000445">
    <property type="protein sequence ID" value="PSK35014.1"/>
    <property type="molecule type" value="Genomic_DNA"/>
</dbReference>
<keyword evidence="2" id="KW-0805">Transcription regulation</keyword>
<dbReference type="InterPro" id="IPR039997">
    <property type="entry name" value="TFE"/>
</dbReference>
<sequence>MDLAQTLVRTVVRAFYTTEHILIIEALTIHSTLTDSDLAHLLGMQTKALRKFCGKLKEDGLISVQPRGEKKEGAPPAWQTHNGNAQPKERLFFRDWYYINFHRAIDSIKYRLHRLSRHIEQQGASTQVRKELVCPRCKSSFTTLEVMDSQTALGEFKCHRCDHVLQEEEDNEGPAENESMKRMNSQLSKIVDLMRKIDSTTVPENDAETAYGNRVAVERPDTNPGSQATVVHEAKPLIASSKGLAMAPEKVSVNLTDGKVDPEEEAREKKKAERKAKEASQNALPEWITKSTLTGELTKAGQKEIDDRKKRGEDVPDWLGEEAGEEDGKKDIGESAALESYFDQLRKAQEAERRGVNEGSEDDDEDEDDFEDVVMGDAKRVKVEDNETKSSNGIKKEESPQTNGVDKKIKEEPKDDGKVSDADDDDDDELEFEDV</sequence>
<evidence type="ECO:0000256" key="2">
    <source>
        <dbReference type="ARBA" id="ARBA00023015"/>
    </source>
</evidence>
<evidence type="ECO:0000259" key="5">
    <source>
        <dbReference type="PROSITE" id="PS51344"/>
    </source>
</evidence>
<dbReference type="Proteomes" id="UP000243723">
    <property type="component" value="Unassembled WGS sequence"/>
</dbReference>
<organism evidence="6 7">
    <name type="scientific">Elsinoe australis</name>
    <dbReference type="NCBI Taxonomy" id="40998"/>
    <lineage>
        <taxon>Eukaryota</taxon>
        <taxon>Fungi</taxon>
        <taxon>Dikarya</taxon>
        <taxon>Ascomycota</taxon>
        <taxon>Pezizomycotina</taxon>
        <taxon>Dothideomycetes</taxon>
        <taxon>Dothideomycetidae</taxon>
        <taxon>Myriangiales</taxon>
        <taxon>Elsinoaceae</taxon>
        <taxon>Elsinoe</taxon>
    </lineage>
</organism>
<evidence type="ECO:0000256" key="3">
    <source>
        <dbReference type="ARBA" id="ARBA00023163"/>
    </source>
</evidence>
<evidence type="ECO:0000313" key="7">
    <source>
        <dbReference type="Proteomes" id="UP000243723"/>
    </source>
</evidence>
<feature type="compositionally biased region" description="Acidic residues" evidence="4">
    <location>
        <begin position="315"/>
        <end position="325"/>
    </location>
</feature>
<feature type="region of interest" description="Disordered" evidence="4">
    <location>
        <begin position="254"/>
        <end position="435"/>
    </location>
</feature>
<dbReference type="GO" id="GO:0003743">
    <property type="term" value="F:translation initiation factor activity"/>
    <property type="evidence" value="ECO:0007669"/>
    <property type="project" value="UniProtKB-KW"/>
</dbReference>
<feature type="compositionally biased region" description="Basic and acidic residues" evidence="4">
    <location>
        <begin position="258"/>
        <end position="278"/>
    </location>
</feature>
<evidence type="ECO:0000313" key="6">
    <source>
        <dbReference type="EMBL" id="PSK35014.1"/>
    </source>
</evidence>
<dbReference type="SUPFAM" id="SSF46785">
    <property type="entry name" value="Winged helix' DNA-binding domain"/>
    <property type="match status" value="1"/>
</dbReference>
<dbReference type="GO" id="GO:0005673">
    <property type="term" value="C:transcription factor TFIIE complex"/>
    <property type="evidence" value="ECO:0007669"/>
    <property type="project" value="TreeGrafter"/>
</dbReference>
<dbReference type="Pfam" id="PF02002">
    <property type="entry name" value="TFIIE_alpha"/>
    <property type="match status" value="1"/>
</dbReference>
<feature type="compositionally biased region" description="Basic and acidic residues" evidence="4">
    <location>
        <begin position="377"/>
        <end position="421"/>
    </location>
</feature>
<dbReference type="OrthoDB" id="361102at2759"/>
<keyword evidence="6" id="KW-0648">Protein biosynthesis</keyword>
<feature type="compositionally biased region" description="Acidic residues" evidence="4">
    <location>
        <begin position="359"/>
        <end position="374"/>
    </location>
</feature>
<dbReference type="SUPFAM" id="SSF57783">
    <property type="entry name" value="Zinc beta-ribbon"/>
    <property type="match status" value="1"/>
</dbReference>
<feature type="compositionally biased region" description="Basic and acidic residues" evidence="4">
    <location>
        <begin position="301"/>
        <end position="314"/>
    </location>
</feature>
<feature type="compositionally biased region" description="Acidic residues" evidence="4">
    <location>
        <begin position="422"/>
        <end position="435"/>
    </location>
</feature>
<protein>
    <submittedName>
        <fullName evidence="6">Transcription initiation factor IIE subunit alpha</fullName>
    </submittedName>
</protein>
<dbReference type="Gene3D" id="3.30.40.10">
    <property type="entry name" value="Zinc/RING finger domain, C3HC4 (zinc finger)"/>
    <property type="match status" value="1"/>
</dbReference>
<keyword evidence="6" id="KW-0396">Initiation factor</keyword>
<accession>A0A2P7YGD2</accession>
<dbReference type="InterPro" id="IPR002853">
    <property type="entry name" value="TFIIE_asu"/>
</dbReference>
<dbReference type="InterPro" id="IPR018247">
    <property type="entry name" value="EF_Hand_1_Ca_BS"/>
</dbReference>
<proteinExistence type="inferred from homology"/>
<keyword evidence="7" id="KW-1185">Reference proteome</keyword>
<comment type="caution">
    <text evidence="6">The sequence shown here is derived from an EMBL/GenBank/DDBJ whole genome shotgun (WGS) entry which is preliminary data.</text>
</comment>
<evidence type="ECO:0000256" key="1">
    <source>
        <dbReference type="ARBA" id="ARBA00008947"/>
    </source>
</evidence>
<keyword evidence="3" id="KW-0804">Transcription</keyword>
<dbReference type="PROSITE" id="PS51344">
    <property type="entry name" value="HTH_TFE_IIE"/>
    <property type="match status" value="1"/>
</dbReference>
<dbReference type="AlphaFoldDB" id="A0A2P7YGD2"/>
<dbReference type="GO" id="GO:0006367">
    <property type="term" value="P:transcription initiation at RNA polymerase II promoter"/>
    <property type="evidence" value="ECO:0007669"/>
    <property type="project" value="InterPro"/>
</dbReference>
<feature type="domain" description="HTH TFE/IIEalpha-type" evidence="5">
    <location>
        <begin position="4"/>
        <end position="109"/>
    </location>
</feature>
<comment type="similarity">
    <text evidence="1">Belongs to the TFIIE alpha subunit family.</text>
</comment>
<evidence type="ECO:0000256" key="4">
    <source>
        <dbReference type="SAM" id="MobiDB-lite"/>
    </source>
</evidence>
<dbReference type="InterPro" id="IPR013083">
    <property type="entry name" value="Znf_RING/FYVE/PHD"/>
</dbReference>
<dbReference type="InterPro" id="IPR024550">
    <property type="entry name" value="TFIIEa/SarR/Rpc3_HTH_dom"/>
</dbReference>
<feature type="compositionally biased region" description="Basic and acidic residues" evidence="4">
    <location>
        <begin position="344"/>
        <end position="356"/>
    </location>
</feature>
<dbReference type="PROSITE" id="PS00018">
    <property type="entry name" value="EF_HAND_1"/>
    <property type="match status" value="1"/>
</dbReference>
<dbReference type="PANTHER" id="PTHR13097:SF7">
    <property type="entry name" value="GENERAL TRANSCRIPTION FACTOR IIE SUBUNIT 1"/>
    <property type="match status" value="1"/>
</dbReference>
<dbReference type="InterPro" id="IPR036390">
    <property type="entry name" value="WH_DNA-bd_sf"/>
</dbReference>
<dbReference type="STRING" id="40998.A0A2P7YGD2"/>
<dbReference type="SMART" id="SM00531">
    <property type="entry name" value="TFIIE"/>
    <property type="match status" value="1"/>
</dbReference>
<name>A0A2P7YGD2_9PEZI</name>
<dbReference type="PANTHER" id="PTHR13097">
    <property type="entry name" value="TRANSCRIPTION INITIATION FACTOR IIE, ALPHA SUBUNIT"/>
    <property type="match status" value="1"/>
</dbReference>
<dbReference type="InterPro" id="IPR017919">
    <property type="entry name" value="TFIIE/TFIIEa_HTH"/>
</dbReference>
<gene>
    <name evidence="6" type="ORF">B9Z65_1597</name>
</gene>